<evidence type="ECO:0000256" key="6">
    <source>
        <dbReference type="ARBA" id="ARBA00038029"/>
    </source>
</evidence>
<dbReference type="GO" id="GO:0005829">
    <property type="term" value="C:cytosol"/>
    <property type="evidence" value="ECO:0007669"/>
    <property type="project" value="TreeGrafter"/>
</dbReference>
<evidence type="ECO:0000313" key="10">
    <source>
        <dbReference type="Ensembl" id="ENSCMMP00000025925.1"/>
    </source>
</evidence>
<reference evidence="10" key="3">
    <citation type="submission" date="2025-09" db="UniProtKB">
        <authorList>
            <consortium name="Ensembl"/>
        </authorList>
    </citation>
    <scope>IDENTIFICATION</scope>
</reference>
<evidence type="ECO:0000256" key="2">
    <source>
        <dbReference type="ARBA" id="ARBA00022490"/>
    </source>
</evidence>
<keyword evidence="4" id="KW-0808">Transferase</keyword>
<dbReference type="Gene3D" id="3.40.50.150">
    <property type="entry name" value="Vaccinia Virus protein VP39"/>
    <property type="match status" value="1"/>
</dbReference>
<name>A0A8C3CV60_CAIMO</name>
<reference evidence="10" key="1">
    <citation type="submission" date="2018-09" db="EMBL/GenBank/DDBJ databases">
        <title>Common duck and Muscovy duck high density SNP chip.</title>
        <authorList>
            <person name="Vignal A."/>
            <person name="Thebault N."/>
            <person name="Warren W.C."/>
        </authorList>
    </citation>
    <scope>NUCLEOTIDE SEQUENCE [LARGE SCALE GENOMIC DNA]</scope>
</reference>
<evidence type="ECO:0000313" key="11">
    <source>
        <dbReference type="Proteomes" id="UP000694556"/>
    </source>
</evidence>
<evidence type="ECO:0000256" key="7">
    <source>
        <dbReference type="ARBA" id="ARBA00040801"/>
    </source>
</evidence>
<dbReference type="PANTHER" id="PTHR14614:SF14">
    <property type="entry name" value="PROTEIN N-LYSINE METHYLTRANSFERASE METTL21A"/>
    <property type="match status" value="1"/>
</dbReference>
<dbReference type="InterPro" id="IPR019410">
    <property type="entry name" value="Methyltransf_16"/>
</dbReference>
<evidence type="ECO:0000256" key="9">
    <source>
        <dbReference type="ARBA" id="ARBA00049497"/>
    </source>
</evidence>
<evidence type="ECO:0000256" key="1">
    <source>
        <dbReference type="ARBA" id="ARBA00004496"/>
    </source>
</evidence>
<reference evidence="10" key="2">
    <citation type="submission" date="2025-08" db="UniProtKB">
        <authorList>
            <consortium name="Ensembl"/>
        </authorList>
    </citation>
    <scope>IDENTIFICATION</scope>
</reference>
<keyword evidence="3" id="KW-0489">Methyltransferase</keyword>
<dbReference type="AlphaFoldDB" id="A0A8C3CV60"/>
<dbReference type="Proteomes" id="UP000694556">
    <property type="component" value="Chromosome 7"/>
</dbReference>
<keyword evidence="2" id="KW-0963">Cytoplasm</keyword>
<keyword evidence="5" id="KW-0949">S-adenosyl-L-methionine</keyword>
<dbReference type="PANTHER" id="PTHR14614">
    <property type="entry name" value="HEPATOCELLULAR CARCINOMA-ASSOCIATED ANTIGEN"/>
    <property type="match status" value="1"/>
</dbReference>
<dbReference type="GO" id="GO:0032259">
    <property type="term" value="P:methylation"/>
    <property type="evidence" value="ECO:0007669"/>
    <property type="project" value="UniProtKB-KW"/>
</dbReference>
<dbReference type="SUPFAM" id="SSF53335">
    <property type="entry name" value="S-adenosyl-L-methionine-dependent methyltransferases"/>
    <property type="match status" value="1"/>
</dbReference>
<comment type="similarity">
    <text evidence="6">Belongs to the methyltransferase superfamily. METTL21 family.</text>
</comment>
<evidence type="ECO:0000256" key="5">
    <source>
        <dbReference type="ARBA" id="ARBA00022691"/>
    </source>
</evidence>
<dbReference type="Pfam" id="PF10294">
    <property type="entry name" value="Methyltransf_16"/>
    <property type="match status" value="1"/>
</dbReference>
<organism evidence="10 11">
    <name type="scientific">Cairina moschata</name>
    <name type="common">Muscovy duck</name>
    <dbReference type="NCBI Taxonomy" id="8855"/>
    <lineage>
        <taxon>Eukaryota</taxon>
        <taxon>Metazoa</taxon>
        <taxon>Chordata</taxon>
        <taxon>Craniata</taxon>
        <taxon>Vertebrata</taxon>
        <taxon>Euteleostomi</taxon>
        <taxon>Archelosauria</taxon>
        <taxon>Archosauria</taxon>
        <taxon>Dinosauria</taxon>
        <taxon>Saurischia</taxon>
        <taxon>Theropoda</taxon>
        <taxon>Coelurosauria</taxon>
        <taxon>Aves</taxon>
        <taxon>Neognathae</taxon>
        <taxon>Galloanserae</taxon>
        <taxon>Anseriformes</taxon>
        <taxon>Anatidae</taxon>
        <taxon>Anatinae</taxon>
        <taxon>Cairina</taxon>
    </lineage>
</organism>
<dbReference type="GO" id="GO:0008168">
    <property type="term" value="F:methyltransferase activity"/>
    <property type="evidence" value="ECO:0007669"/>
    <property type="project" value="UniProtKB-KW"/>
</dbReference>
<evidence type="ECO:0000256" key="8">
    <source>
        <dbReference type="ARBA" id="ARBA00041632"/>
    </source>
</evidence>
<dbReference type="InterPro" id="IPR029063">
    <property type="entry name" value="SAM-dependent_MTases_sf"/>
</dbReference>
<evidence type="ECO:0000256" key="4">
    <source>
        <dbReference type="ARBA" id="ARBA00022679"/>
    </source>
</evidence>
<evidence type="ECO:0000256" key="3">
    <source>
        <dbReference type="ARBA" id="ARBA00022603"/>
    </source>
</evidence>
<protein>
    <recommendedName>
        <fullName evidence="7">Protein N-lysine methyltransferase METTL21A</fullName>
    </recommendedName>
    <alternativeName>
        <fullName evidence="8">Methyltransferase-like protein 21A</fullName>
    </alternativeName>
</protein>
<comment type="subcellular location">
    <subcellularLocation>
        <location evidence="1">Cytoplasm</location>
    </subcellularLocation>
</comment>
<accession>A0A8C3CV60</accession>
<sequence length="160" mass="18833">RQRTLWWDPAKAAACYHGRQLDKLLYHLGARVTITDREAALEFLESNVQANLPSELHPRAVVKELTWGKDLDNFPPGAFDFIFGADIIYLEETFEELLQTLEHLCSEQTVILLSCRIRYERDNNFLKMLKGHFSVYEVYYDSNKDIHIYKAQRHSHKDDF</sequence>
<comment type="catalytic activity">
    <reaction evidence="9">
        <text>L-lysyl-[protein] + 3 S-adenosyl-L-methionine = N(6),N(6),N(6)-trimethyl-L-lysyl-[protein] + 3 S-adenosyl-L-homocysteine + 3 H(+)</text>
        <dbReference type="Rhea" id="RHEA:54192"/>
        <dbReference type="Rhea" id="RHEA-COMP:9752"/>
        <dbReference type="Rhea" id="RHEA-COMP:13826"/>
        <dbReference type="ChEBI" id="CHEBI:15378"/>
        <dbReference type="ChEBI" id="CHEBI:29969"/>
        <dbReference type="ChEBI" id="CHEBI:57856"/>
        <dbReference type="ChEBI" id="CHEBI:59789"/>
        <dbReference type="ChEBI" id="CHEBI:61961"/>
    </reaction>
    <physiologicalReaction direction="left-to-right" evidence="9">
        <dbReference type="Rhea" id="RHEA:54193"/>
    </physiologicalReaction>
</comment>
<dbReference type="Ensembl" id="ENSCMMT00000028355.1">
    <property type="protein sequence ID" value="ENSCMMP00000025925.1"/>
    <property type="gene ID" value="ENSCMMG00000016021.1"/>
</dbReference>
<keyword evidence="11" id="KW-1185">Reference proteome</keyword>
<dbReference type="GO" id="GO:0032991">
    <property type="term" value="C:protein-containing complex"/>
    <property type="evidence" value="ECO:0007669"/>
    <property type="project" value="TreeGrafter"/>
</dbReference>
<proteinExistence type="inferred from homology"/>